<sequence>MTTTALVYDVYIEAHCPDRARRQFGQRQLYHVPSALDRVERHDHSLSRTGQPFSNMWVTRVQPWVDGWDQAEENVVLATPAHTDASYRAYLSWYQPQTCCRLIYADMQPQPHVATSQDGYARHRDEALAGAVSQSYHLKVI</sequence>
<comment type="caution">
    <text evidence="1">The sequence shown here is derived from an EMBL/GenBank/DDBJ whole genome shotgun (WGS) entry which is preliminary data.</text>
</comment>
<dbReference type="AlphaFoldDB" id="A0A8T0NGN9"/>
<evidence type="ECO:0000313" key="1">
    <source>
        <dbReference type="EMBL" id="KAG2548383.1"/>
    </source>
</evidence>
<evidence type="ECO:0000313" key="2">
    <source>
        <dbReference type="Proteomes" id="UP000823388"/>
    </source>
</evidence>
<dbReference type="Proteomes" id="UP000823388">
    <property type="component" value="Chromosome 9K"/>
</dbReference>
<accession>A0A8T0NGN9</accession>
<reference evidence="1" key="1">
    <citation type="submission" date="2020-05" db="EMBL/GenBank/DDBJ databases">
        <title>WGS assembly of Panicum virgatum.</title>
        <authorList>
            <person name="Lovell J.T."/>
            <person name="Jenkins J."/>
            <person name="Shu S."/>
            <person name="Juenger T.E."/>
            <person name="Schmutz J."/>
        </authorList>
    </citation>
    <scope>NUCLEOTIDE SEQUENCE</scope>
    <source>
        <strain evidence="1">AP13</strain>
    </source>
</reference>
<gene>
    <name evidence="1" type="ORF">PVAP13_9KG182670</name>
</gene>
<protein>
    <submittedName>
        <fullName evidence="1">Uncharacterized protein</fullName>
    </submittedName>
</protein>
<name>A0A8T0NGN9_PANVG</name>
<keyword evidence="2" id="KW-1185">Reference proteome</keyword>
<proteinExistence type="predicted"/>
<organism evidence="1 2">
    <name type="scientific">Panicum virgatum</name>
    <name type="common">Blackwell switchgrass</name>
    <dbReference type="NCBI Taxonomy" id="38727"/>
    <lineage>
        <taxon>Eukaryota</taxon>
        <taxon>Viridiplantae</taxon>
        <taxon>Streptophyta</taxon>
        <taxon>Embryophyta</taxon>
        <taxon>Tracheophyta</taxon>
        <taxon>Spermatophyta</taxon>
        <taxon>Magnoliopsida</taxon>
        <taxon>Liliopsida</taxon>
        <taxon>Poales</taxon>
        <taxon>Poaceae</taxon>
        <taxon>PACMAD clade</taxon>
        <taxon>Panicoideae</taxon>
        <taxon>Panicodae</taxon>
        <taxon>Paniceae</taxon>
        <taxon>Panicinae</taxon>
        <taxon>Panicum</taxon>
        <taxon>Panicum sect. Hiantes</taxon>
    </lineage>
</organism>
<dbReference type="EMBL" id="CM029053">
    <property type="protein sequence ID" value="KAG2548383.1"/>
    <property type="molecule type" value="Genomic_DNA"/>
</dbReference>